<proteinExistence type="predicted"/>
<keyword evidence="1" id="KW-0732">Signal</keyword>
<reference evidence="2 3" key="1">
    <citation type="journal article" date="2015" name="BMC Genomics">
        <title>The genome of the truffle-parasite Tolypocladium ophioglossoides and the evolution of antifungal peptaibiotics.</title>
        <authorList>
            <person name="Quandt C.A."/>
            <person name="Bushley K.E."/>
            <person name="Spatafora J.W."/>
        </authorList>
    </citation>
    <scope>NUCLEOTIDE SEQUENCE [LARGE SCALE GENOMIC DNA]</scope>
    <source>
        <strain evidence="2 3">CBS 100239</strain>
    </source>
</reference>
<dbReference type="InterPro" id="IPR052998">
    <property type="entry name" value="Hetero-Diels-Alderase-like"/>
</dbReference>
<dbReference type="Gene3D" id="2.120.10.30">
    <property type="entry name" value="TolB, C-terminal domain"/>
    <property type="match status" value="1"/>
</dbReference>
<dbReference type="PANTHER" id="PTHR42060:SF3">
    <property type="entry name" value="SMP-30_GLUCONOLACTONASE_LRE-LIKE REGION DOMAIN-CONTAINING PROTEIN"/>
    <property type="match status" value="1"/>
</dbReference>
<evidence type="ECO:0008006" key="4">
    <source>
        <dbReference type="Google" id="ProtNLM"/>
    </source>
</evidence>
<accession>A0A0L0NE08</accession>
<feature type="signal peptide" evidence="1">
    <location>
        <begin position="1"/>
        <end position="19"/>
    </location>
</feature>
<dbReference type="PANTHER" id="PTHR42060">
    <property type="entry name" value="NHL REPEAT-CONTAINING PROTEIN-RELATED"/>
    <property type="match status" value="1"/>
</dbReference>
<evidence type="ECO:0000313" key="2">
    <source>
        <dbReference type="EMBL" id="KND91970.1"/>
    </source>
</evidence>
<sequence>MRLQTLLTWSSTLLAAATASPVVAPGLDLCPNIRRGVASRTVYEFPNGSWIENIAVRANGNLLVTRLDTPELYEIDPRNSATAKLIHHFTGYTSLLGISESSPDVFSVAVGNLSLTTGGRPQSFAIWTADFKGKTEPKVSKVTDIPEALLLNGVTALDRKAGTILVSDSALGVVFRVDTRSGTYTTALEDDTFKPPANASSPLGINGIRVVDGHMYYVNTLRPLYGRVPVDRASGKATGPYQVISTKIAADDFAVDRKGTAHMAVGVANEIAKVRPNGKSCVVAGSPGSKLIAGATSVAFGRTREEKHILYVSTSGAQAWPVNGTYTEGGKIVALEIH</sequence>
<dbReference type="EMBL" id="LFRF01000007">
    <property type="protein sequence ID" value="KND91970.1"/>
    <property type="molecule type" value="Genomic_DNA"/>
</dbReference>
<organism evidence="2 3">
    <name type="scientific">Tolypocladium ophioglossoides (strain CBS 100239)</name>
    <name type="common">Snaketongue truffleclub</name>
    <name type="synonym">Elaphocordyceps ophioglossoides</name>
    <dbReference type="NCBI Taxonomy" id="1163406"/>
    <lineage>
        <taxon>Eukaryota</taxon>
        <taxon>Fungi</taxon>
        <taxon>Dikarya</taxon>
        <taxon>Ascomycota</taxon>
        <taxon>Pezizomycotina</taxon>
        <taxon>Sordariomycetes</taxon>
        <taxon>Hypocreomycetidae</taxon>
        <taxon>Hypocreales</taxon>
        <taxon>Ophiocordycipitaceae</taxon>
        <taxon>Tolypocladium</taxon>
    </lineage>
</organism>
<keyword evidence="3" id="KW-1185">Reference proteome</keyword>
<evidence type="ECO:0000313" key="3">
    <source>
        <dbReference type="Proteomes" id="UP000036947"/>
    </source>
</evidence>
<dbReference type="AlphaFoldDB" id="A0A0L0NE08"/>
<feature type="chain" id="PRO_5005544919" description="SMP-30/Gluconolactonase/LRE-like region domain-containing protein" evidence="1">
    <location>
        <begin position="20"/>
        <end position="338"/>
    </location>
</feature>
<dbReference type="Proteomes" id="UP000036947">
    <property type="component" value="Unassembled WGS sequence"/>
</dbReference>
<dbReference type="SUPFAM" id="SSF63829">
    <property type="entry name" value="Calcium-dependent phosphotriesterase"/>
    <property type="match status" value="1"/>
</dbReference>
<dbReference type="OrthoDB" id="9977941at2759"/>
<comment type="caution">
    <text evidence="2">The sequence shown here is derived from an EMBL/GenBank/DDBJ whole genome shotgun (WGS) entry which is preliminary data.</text>
</comment>
<gene>
    <name evidence="2" type="ORF">TOPH_03283</name>
</gene>
<dbReference type="InterPro" id="IPR011042">
    <property type="entry name" value="6-blade_b-propeller_TolB-like"/>
</dbReference>
<name>A0A0L0NE08_TOLOC</name>
<evidence type="ECO:0000256" key="1">
    <source>
        <dbReference type="SAM" id="SignalP"/>
    </source>
</evidence>
<protein>
    <recommendedName>
        <fullName evidence="4">SMP-30/Gluconolactonase/LRE-like region domain-containing protein</fullName>
    </recommendedName>
</protein>
<dbReference type="STRING" id="1163406.A0A0L0NE08"/>